<reference evidence="2 3" key="1">
    <citation type="submission" date="2016-07" db="EMBL/GenBank/DDBJ databases">
        <title>Pervasive Adenine N6-methylation of Active Genes in Fungi.</title>
        <authorList>
            <consortium name="DOE Joint Genome Institute"/>
            <person name="Mondo S.J."/>
            <person name="Dannebaum R.O."/>
            <person name="Kuo R.C."/>
            <person name="Labutti K."/>
            <person name="Haridas S."/>
            <person name="Kuo A."/>
            <person name="Salamov A."/>
            <person name="Ahrendt S.R."/>
            <person name="Lipzen A."/>
            <person name="Sullivan W."/>
            <person name="Andreopoulos W.B."/>
            <person name="Clum A."/>
            <person name="Lindquist E."/>
            <person name="Daum C."/>
            <person name="Ramamoorthy G.K."/>
            <person name="Gryganskyi A."/>
            <person name="Culley D."/>
            <person name="Magnuson J.K."/>
            <person name="James T.Y."/>
            <person name="O'Malley M.A."/>
            <person name="Stajich J.E."/>
            <person name="Spatafora J.W."/>
            <person name="Visel A."/>
            <person name="Grigoriev I.V."/>
        </authorList>
    </citation>
    <scope>NUCLEOTIDE SEQUENCE [LARGE SCALE GENOMIC DNA]</scope>
    <source>
        <strain evidence="2 3">NRRL 1336</strain>
    </source>
</reference>
<feature type="transmembrane region" description="Helical" evidence="1">
    <location>
        <begin position="82"/>
        <end position="101"/>
    </location>
</feature>
<keyword evidence="1" id="KW-0812">Transmembrane</keyword>
<dbReference type="EMBL" id="MCGE01000044">
    <property type="protein sequence ID" value="ORZ05429.1"/>
    <property type="molecule type" value="Genomic_DNA"/>
</dbReference>
<accession>A0A1X2I024</accession>
<keyword evidence="1" id="KW-1133">Transmembrane helix</keyword>
<keyword evidence="1" id="KW-0472">Membrane</keyword>
<proteinExistence type="predicted"/>
<evidence type="ECO:0000256" key="1">
    <source>
        <dbReference type="SAM" id="Phobius"/>
    </source>
</evidence>
<comment type="caution">
    <text evidence="2">The sequence shown here is derived from an EMBL/GenBank/DDBJ whole genome shotgun (WGS) entry which is preliminary data.</text>
</comment>
<organism evidence="2 3">
    <name type="scientific">Absidia repens</name>
    <dbReference type="NCBI Taxonomy" id="90262"/>
    <lineage>
        <taxon>Eukaryota</taxon>
        <taxon>Fungi</taxon>
        <taxon>Fungi incertae sedis</taxon>
        <taxon>Mucoromycota</taxon>
        <taxon>Mucoromycotina</taxon>
        <taxon>Mucoromycetes</taxon>
        <taxon>Mucorales</taxon>
        <taxon>Cunninghamellaceae</taxon>
        <taxon>Absidia</taxon>
    </lineage>
</organism>
<evidence type="ECO:0000313" key="3">
    <source>
        <dbReference type="Proteomes" id="UP000193560"/>
    </source>
</evidence>
<dbReference type="Proteomes" id="UP000193560">
    <property type="component" value="Unassembled WGS sequence"/>
</dbReference>
<gene>
    <name evidence="2" type="ORF">BCR42DRAFT_398257</name>
</gene>
<dbReference type="OrthoDB" id="2282690at2759"/>
<feature type="transmembrane region" description="Helical" evidence="1">
    <location>
        <begin position="174"/>
        <end position="197"/>
    </location>
</feature>
<evidence type="ECO:0000313" key="2">
    <source>
        <dbReference type="EMBL" id="ORZ05429.1"/>
    </source>
</evidence>
<name>A0A1X2I024_9FUNG</name>
<keyword evidence="3" id="KW-1185">Reference proteome</keyword>
<dbReference type="AlphaFoldDB" id="A0A1X2I024"/>
<protein>
    <submittedName>
        <fullName evidence="2">Uncharacterized protein</fullName>
    </submittedName>
</protein>
<sequence>MSLPYTLHPPSITAQQLPQDRHRSIPFLRRRLIDSYTGCKYIALSFNVLFILRTLDNLHDSGTDAVNAVHHKKLAAALMTQAIFQLFVYIIMLLCLIMDIIVISTRKLSVADWFWRPGLFFFVLTCGDQTIQLMNRFMNSQHFFDACQKDLSPFTSLGLMITVCDLQVRMNNMAGFAVLCRDVIATGIYVFSVHYYVNHLITELKRQQQDAISMNTVPPYQSNNFSHLHGHGNLGLEPAVIHPSTTHDGLMTERHCP</sequence>